<evidence type="ECO:0000313" key="1">
    <source>
        <dbReference type="EMBL" id="MEC0227176.1"/>
    </source>
</evidence>
<comment type="caution">
    <text evidence="1">The sequence shown here is derived from an EMBL/GenBank/DDBJ whole genome shotgun (WGS) entry which is preliminary data.</text>
</comment>
<reference evidence="1 2" key="1">
    <citation type="submission" date="2023-03" db="EMBL/GenBank/DDBJ databases">
        <title>Bacillus Genome Sequencing.</title>
        <authorList>
            <person name="Dunlap C."/>
        </authorList>
    </citation>
    <scope>NUCLEOTIDE SEQUENCE [LARGE SCALE GENOMIC DNA]</scope>
    <source>
        <strain evidence="1 2">BD-533</strain>
    </source>
</reference>
<protein>
    <recommendedName>
        <fullName evidence="3">GapA-binding peptide SR1P</fullName>
    </recommendedName>
</protein>
<gene>
    <name evidence="1" type="ORF">P4I72_08575</name>
</gene>
<evidence type="ECO:0008006" key="3">
    <source>
        <dbReference type="Google" id="ProtNLM"/>
    </source>
</evidence>
<dbReference type="EMBL" id="JARLKY010000018">
    <property type="protein sequence ID" value="MEC0227176.1"/>
    <property type="molecule type" value="Genomic_DNA"/>
</dbReference>
<proteinExistence type="predicted"/>
<accession>A0ABU6FZN1</accession>
<keyword evidence="2" id="KW-1185">Reference proteome</keyword>
<sequence>MQELAGLCRECKKEIYCMEGFLTGVLTEDQTLLCFICSDKAQSTCGDDAASRE</sequence>
<dbReference type="Proteomes" id="UP001338137">
    <property type="component" value="Unassembled WGS sequence"/>
</dbReference>
<organism evidence="1 2">
    <name type="scientific">Paenibacillus alba</name>
    <dbReference type="NCBI Taxonomy" id="1197127"/>
    <lineage>
        <taxon>Bacteria</taxon>
        <taxon>Bacillati</taxon>
        <taxon>Bacillota</taxon>
        <taxon>Bacilli</taxon>
        <taxon>Bacillales</taxon>
        <taxon>Paenibacillaceae</taxon>
        <taxon>Paenibacillus</taxon>
    </lineage>
</organism>
<dbReference type="RefSeq" id="WP_326071546.1">
    <property type="nucleotide sequence ID" value="NZ_JARLKY010000018.1"/>
</dbReference>
<name>A0ABU6FZN1_9BACL</name>
<evidence type="ECO:0000313" key="2">
    <source>
        <dbReference type="Proteomes" id="UP001338137"/>
    </source>
</evidence>